<keyword evidence="1" id="KW-1133">Transmembrane helix</keyword>
<keyword evidence="2" id="KW-0732">Signal</keyword>
<dbReference type="Proteomes" id="UP001185092">
    <property type="component" value="Unassembled WGS sequence"/>
</dbReference>
<accession>A0AAE3XRJ1</accession>
<feature type="transmembrane region" description="Helical" evidence="1">
    <location>
        <begin position="244"/>
        <end position="270"/>
    </location>
</feature>
<evidence type="ECO:0000256" key="2">
    <source>
        <dbReference type="SAM" id="SignalP"/>
    </source>
</evidence>
<gene>
    <name evidence="4" type="ORF">HNQ88_003691</name>
</gene>
<dbReference type="RefSeq" id="WP_309940684.1">
    <property type="nucleotide sequence ID" value="NZ_AP025306.1"/>
</dbReference>
<name>A0AAE3XRJ1_9BACT</name>
<evidence type="ECO:0000256" key="1">
    <source>
        <dbReference type="SAM" id="Phobius"/>
    </source>
</evidence>
<keyword evidence="1" id="KW-0472">Membrane</keyword>
<reference evidence="4" key="1">
    <citation type="submission" date="2023-07" db="EMBL/GenBank/DDBJ databases">
        <title>Genomic Encyclopedia of Type Strains, Phase IV (KMG-IV): sequencing the most valuable type-strain genomes for metagenomic binning, comparative biology and taxonomic classification.</title>
        <authorList>
            <person name="Goeker M."/>
        </authorList>
    </citation>
    <scope>NUCLEOTIDE SEQUENCE</scope>
    <source>
        <strain evidence="4">DSM 26174</strain>
    </source>
</reference>
<keyword evidence="5" id="KW-1185">Reference proteome</keyword>
<dbReference type="EMBL" id="JAVDQD010000005">
    <property type="protein sequence ID" value="MDR6240615.1"/>
    <property type="molecule type" value="Genomic_DNA"/>
</dbReference>
<keyword evidence="1" id="KW-0812">Transmembrane</keyword>
<organism evidence="4 5">
    <name type="scientific">Aureibacter tunicatorum</name>
    <dbReference type="NCBI Taxonomy" id="866807"/>
    <lineage>
        <taxon>Bacteria</taxon>
        <taxon>Pseudomonadati</taxon>
        <taxon>Bacteroidota</taxon>
        <taxon>Cytophagia</taxon>
        <taxon>Cytophagales</taxon>
        <taxon>Persicobacteraceae</taxon>
        <taxon>Aureibacter</taxon>
    </lineage>
</organism>
<dbReference type="AlphaFoldDB" id="A0AAE3XRJ1"/>
<dbReference type="InterPro" id="IPR025645">
    <property type="entry name" value="DUF4349"/>
</dbReference>
<comment type="caution">
    <text evidence="4">The sequence shown here is derived from an EMBL/GenBank/DDBJ whole genome shotgun (WGS) entry which is preliminary data.</text>
</comment>
<evidence type="ECO:0000313" key="4">
    <source>
        <dbReference type="EMBL" id="MDR6240615.1"/>
    </source>
</evidence>
<protein>
    <recommendedName>
        <fullName evidence="3">DUF4349 domain-containing protein</fullName>
    </recommendedName>
</protein>
<sequence length="288" mass="33129">MKKIFLFLLLSAFCFACHDGSKAVYDGEAMAEIGEEVHAVDIPAKKMTANAGVGRSEIQQERKIIWSANVEFQVKNVDQSTSRIGELSRKHGAFISDMNLTSNNYRIANRIVIRVESSRFDSLLNDLKSESVSMKNIKIKSQDVTEEFIDIQIRLKTKKEVRERYIQILRDKTGNIRDVIEAEEAIRKITEEIEAKEGRFRYLKDQIKFSTITLNIFQEIERTEETYAYVKPYSEKLAEGFVNGWSIVTSLLLAMVNIWPLLIIAVVLVWKRKWLASKIRRKNASGKS</sequence>
<proteinExistence type="predicted"/>
<dbReference type="Pfam" id="PF14257">
    <property type="entry name" value="DUF4349"/>
    <property type="match status" value="1"/>
</dbReference>
<feature type="domain" description="DUF4349" evidence="3">
    <location>
        <begin position="62"/>
        <end position="270"/>
    </location>
</feature>
<feature type="signal peptide" evidence="2">
    <location>
        <begin position="1"/>
        <end position="18"/>
    </location>
</feature>
<evidence type="ECO:0000259" key="3">
    <source>
        <dbReference type="Pfam" id="PF14257"/>
    </source>
</evidence>
<feature type="chain" id="PRO_5041923246" description="DUF4349 domain-containing protein" evidence="2">
    <location>
        <begin position="19"/>
        <end position="288"/>
    </location>
</feature>
<evidence type="ECO:0000313" key="5">
    <source>
        <dbReference type="Proteomes" id="UP001185092"/>
    </source>
</evidence>